<feature type="compositionally biased region" description="Low complexity" evidence="10">
    <location>
        <begin position="270"/>
        <end position="286"/>
    </location>
</feature>
<dbReference type="SUPFAM" id="SSF58104">
    <property type="entry name" value="Methyl-accepting chemotaxis protein (MCP) signaling domain"/>
    <property type="match status" value="1"/>
</dbReference>
<dbReference type="Pfam" id="PF17200">
    <property type="entry name" value="sCache_2"/>
    <property type="match status" value="1"/>
</dbReference>
<keyword evidence="2" id="KW-1003">Cell membrane</keyword>
<evidence type="ECO:0000256" key="5">
    <source>
        <dbReference type="ARBA" id="ARBA00022989"/>
    </source>
</evidence>
<evidence type="ECO:0000259" key="13">
    <source>
        <dbReference type="PROSITE" id="PS50885"/>
    </source>
</evidence>
<feature type="domain" description="HAMP" evidence="13">
    <location>
        <begin position="210"/>
        <end position="262"/>
    </location>
</feature>
<dbReference type="SMART" id="SM01049">
    <property type="entry name" value="Cache_2"/>
    <property type="match status" value="1"/>
</dbReference>
<dbReference type="PRINTS" id="PR00260">
    <property type="entry name" value="CHEMTRNSDUCR"/>
</dbReference>
<evidence type="ECO:0000313" key="14">
    <source>
        <dbReference type="EMBL" id="WBA09391.1"/>
    </source>
</evidence>
<accession>A0AA47KM12</accession>
<comment type="subcellular location">
    <subcellularLocation>
        <location evidence="1">Cell inner membrane</location>
        <topology evidence="1">Multi-pass membrane protein</topology>
    </subcellularLocation>
</comment>
<name>A0AA47KM12_9GAMM</name>
<dbReference type="SMART" id="SM00283">
    <property type="entry name" value="MA"/>
    <property type="match status" value="1"/>
</dbReference>
<dbReference type="FunFam" id="1.10.287.950:FF:000001">
    <property type="entry name" value="Methyl-accepting chemotaxis sensory transducer"/>
    <property type="match status" value="1"/>
</dbReference>
<dbReference type="Gene3D" id="1.10.287.950">
    <property type="entry name" value="Methyl-accepting chemotaxis protein"/>
    <property type="match status" value="1"/>
</dbReference>
<dbReference type="EMBL" id="CP114588">
    <property type="protein sequence ID" value="WBA09391.1"/>
    <property type="molecule type" value="Genomic_DNA"/>
</dbReference>
<organism evidence="14 15">
    <name type="scientific">Salinivibrio kushneri</name>
    <dbReference type="NCBI Taxonomy" id="1908198"/>
    <lineage>
        <taxon>Bacteria</taxon>
        <taxon>Pseudomonadati</taxon>
        <taxon>Pseudomonadota</taxon>
        <taxon>Gammaproteobacteria</taxon>
        <taxon>Vibrionales</taxon>
        <taxon>Vibrionaceae</taxon>
        <taxon>Salinivibrio</taxon>
    </lineage>
</organism>
<evidence type="ECO:0000256" key="8">
    <source>
        <dbReference type="ARBA" id="ARBA00029447"/>
    </source>
</evidence>
<dbReference type="PROSITE" id="PS50885">
    <property type="entry name" value="HAMP"/>
    <property type="match status" value="1"/>
</dbReference>
<keyword evidence="3" id="KW-0997">Cell inner membrane</keyword>
<feature type="domain" description="T-SNARE coiled-coil homology" evidence="12">
    <location>
        <begin position="286"/>
        <end position="348"/>
    </location>
</feature>
<evidence type="ECO:0000256" key="9">
    <source>
        <dbReference type="PROSITE-ProRule" id="PRU00284"/>
    </source>
</evidence>
<evidence type="ECO:0000256" key="4">
    <source>
        <dbReference type="ARBA" id="ARBA00022692"/>
    </source>
</evidence>
<dbReference type="Pfam" id="PF00015">
    <property type="entry name" value="MCPsignal"/>
    <property type="match status" value="1"/>
</dbReference>
<evidence type="ECO:0000256" key="3">
    <source>
        <dbReference type="ARBA" id="ARBA00022519"/>
    </source>
</evidence>
<dbReference type="GO" id="GO:0006935">
    <property type="term" value="P:chemotaxis"/>
    <property type="evidence" value="ECO:0007669"/>
    <property type="project" value="InterPro"/>
</dbReference>
<dbReference type="PROSITE" id="PS50192">
    <property type="entry name" value="T_SNARE"/>
    <property type="match status" value="1"/>
</dbReference>
<reference evidence="14" key="1">
    <citation type="submission" date="2022-09" db="EMBL/GenBank/DDBJ databases">
        <authorList>
            <person name="Li Z.-J."/>
        </authorList>
    </citation>
    <scope>NUCLEOTIDE SEQUENCE</scope>
    <source>
        <strain evidence="14">TGB11</strain>
    </source>
</reference>
<dbReference type="PANTHER" id="PTHR32089">
    <property type="entry name" value="METHYL-ACCEPTING CHEMOTAXIS PROTEIN MCPB"/>
    <property type="match status" value="1"/>
</dbReference>
<evidence type="ECO:0000313" key="15">
    <source>
        <dbReference type="Proteomes" id="UP001164748"/>
    </source>
</evidence>
<protein>
    <submittedName>
        <fullName evidence="14">Methyl-accepting chemotaxis protein</fullName>
    </submittedName>
</protein>
<dbReference type="InterPro" id="IPR003660">
    <property type="entry name" value="HAMP_dom"/>
</dbReference>
<evidence type="ECO:0000256" key="1">
    <source>
        <dbReference type="ARBA" id="ARBA00004429"/>
    </source>
</evidence>
<evidence type="ECO:0000256" key="7">
    <source>
        <dbReference type="ARBA" id="ARBA00023224"/>
    </source>
</evidence>
<dbReference type="Proteomes" id="UP001164748">
    <property type="component" value="Chromosome"/>
</dbReference>
<dbReference type="InterPro" id="IPR000727">
    <property type="entry name" value="T_SNARE_dom"/>
</dbReference>
<dbReference type="GO" id="GO:0007165">
    <property type="term" value="P:signal transduction"/>
    <property type="evidence" value="ECO:0007669"/>
    <property type="project" value="UniProtKB-KW"/>
</dbReference>
<keyword evidence="7 9" id="KW-0807">Transducer</keyword>
<evidence type="ECO:0000259" key="11">
    <source>
        <dbReference type="PROSITE" id="PS50111"/>
    </source>
</evidence>
<dbReference type="InterPro" id="IPR004090">
    <property type="entry name" value="Chemotax_Me-accpt_rcpt"/>
</dbReference>
<dbReference type="SMART" id="SM00304">
    <property type="entry name" value="HAMP"/>
    <property type="match status" value="1"/>
</dbReference>
<dbReference type="AlphaFoldDB" id="A0AA47KM12"/>
<keyword evidence="4" id="KW-0812">Transmembrane</keyword>
<dbReference type="Pfam" id="PF00672">
    <property type="entry name" value="HAMP"/>
    <property type="match status" value="1"/>
</dbReference>
<keyword evidence="5" id="KW-1133">Transmembrane helix</keyword>
<evidence type="ECO:0000256" key="10">
    <source>
        <dbReference type="SAM" id="MobiDB-lite"/>
    </source>
</evidence>
<dbReference type="InterPro" id="IPR033480">
    <property type="entry name" value="sCache_2"/>
</dbReference>
<dbReference type="RefSeq" id="WP_269579575.1">
    <property type="nucleotide sequence ID" value="NZ_CP114588.1"/>
</dbReference>
<dbReference type="GO" id="GO:0005886">
    <property type="term" value="C:plasma membrane"/>
    <property type="evidence" value="ECO:0007669"/>
    <property type="project" value="UniProtKB-SubCell"/>
</dbReference>
<feature type="region of interest" description="Disordered" evidence="10">
    <location>
        <begin position="266"/>
        <end position="286"/>
    </location>
</feature>
<dbReference type="PROSITE" id="PS50111">
    <property type="entry name" value="CHEMOTAXIS_TRANSDUC_2"/>
    <property type="match status" value="1"/>
</dbReference>
<dbReference type="CDD" id="cd06225">
    <property type="entry name" value="HAMP"/>
    <property type="match status" value="1"/>
</dbReference>
<evidence type="ECO:0000256" key="2">
    <source>
        <dbReference type="ARBA" id="ARBA00022475"/>
    </source>
</evidence>
<comment type="similarity">
    <text evidence="8">Belongs to the methyl-accepting chemotaxis (MCP) protein family.</text>
</comment>
<dbReference type="Gene3D" id="3.30.450.20">
    <property type="entry name" value="PAS domain"/>
    <property type="match status" value="1"/>
</dbReference>
<evidence type="ECO:0000259" key="12">
    <source>
        <dbReference type="PROSITE" id="PS50192"/>
    </source>
</evidence>
<gene>
    <name evidence="14" type="ORF">N8M53_04070</name>
</gene>
<dbReference type="CDD" id="cd11386">
    <property type="entry name" value="MCP_signal"/>
    <property type="match status" value="1"/>
</dbReference>
<feature type="domain" description="Methyl-accepting transducer" evidence="11">
    <location>
        <begin position="267"/>
        <end position="503"/>
    </location>
</feature>
<dbReference type="InterPro" id="IPR004089">
    <property type="entry name" value="MCPsignal_dom"/>
</dbReference>
<keyword evidence="6" id="KW-0472">Membrane</keyword>
<proteinExistence type="inferred from homology"/>
<sequence>MRRISDLRVKNKLVALMLVAVVLLAGISAYTINKEREQSYAERTASLRANIEVAQSVVAYYRQQAPQIGEEEAKAQAIAQLNKLRYDGNNYFWVLKPDLTIVNHPIKPKLNGTSADGLTDGDGKHHWREMVQVSKDAQGGVLDYTWRSPEGEMKPKISYVKRVDGWNWIIGSGVHVSDIEERVIQSAWQIGGLTLLSGVILLVAGGFVSRDIVVPLDELVEKFDRIAGGDLRVECGYTRHDEIGKLARRMDTAMSSVREALRVAHEEAKQSSTMASSIASASEESAQSIQSQRAQLEQLATAMNEMTATVADVADHAEQTAQATNDISSMAEDSNHKLDSTVASIREVAERIAAADKLVNQVKQGVMEISDVATVIQGISEQTNLLALNAAIEAARAGEQGRGFAVVADEVRSLAQGTQKSTTQIQGTIESLTNNAIEAAEAMTSSHQSSEDSVNTALETQEQLKEMVSALHDSNDRVVQIAAAAEEQGTVSEEMNQNVSNIHNSANEVSGAASHLAEQSQLLADSARELDSKLDRFEVG</sequence>
<dbReference type="PANTHER" id="PTHR32089:SF120">
    <property type="entry name" value="METHYL-ACCEPTING CHEMOTAXIS PROTEIN TLPQ"/>
    <property type="match status" value="1"/>
</dbReference>
<dbReference type="GO" id="GO:0004888">
    <property type="term" value="F:transmembrane signaling receptor activity"/>
    <property type="evidence" value="ECO:0007669"/>
    <property type="project" value="InterPro"/>
</dbReference>
<evidence type="ECO:0000256" key="6">
    <source>
        <dbReference type="ARBA" id="ARBA00023136"/>
    </source>
</evidence>